<dbReference type="eggNOG" id="COG2801">
    <property type="taxonomic scope" value="Bacteria"/>
</dbReference>
<keyword evidence="2" id="KW-1185">Reference proteome</keyword>
<evidence type="ECO:0000313" key="2">
    <source>
        <dbReference type="Proteomes" id="UP000013964"/>
    </source>
</evidence>
<name>R4U1K9_9MOLU</name>
<gene>
    <name evidence="1" type="ORF">SCHRY_v1c06210</name>
</gene>
<organism evidence="1 2">
    <name type="scientific">Spiroplasma chrysopicola DF-1</name>
    <dbReference type="NCBI Taxonomy" id="1276227"/>
    <lineage>
        <taxon>Bacteria</taxon>
        <taxon>Bacillati</taxon>
        <taxon>Mycoplasmatota</taxon>
        <taxon>Mollicutes</taxon>
        <taxon>Entomoplasmatales</taxon>
        <taxon>Spiroplasmataceae</taxon>
        <taxon>Spiroplasma</taxon>
    </lineage>
</organism>
<proteinExistence type="predicted"/>
<dbReference type="RefSeq" id="WP_016339022.1">
    <property type="nucleotide sequence ID" value="NC_021280.1"/>
</dbReference>
<evidence type="ECO:0000313" key="1">
    <source>
        <dbReference type="EMBL" id="AGM25197.1"/>
    </source>
</evidence>
<dbReference type="Proteomes" id="UP000013964">
    <property type="component" value="Chromosome"/>
</dbReference>
<protein>
    <recommendedName>
        <fullName evidence="3">Transposase</fullName>
    </recommendedName>
</protein>
<evidence type="ECO:0008006" key="3">
    <source>
        <dbReference type="Google" id="ProtNLM"/>
    </source>
</evidence>
<accession>R4U1K9</accession>
<dbReference type="KEGG" id="scr:SCHRY_v1c06210"/>
<sequence>MITSIITENQLYKLHRRFKKWYGRVETAKETNYIYYKLSNYFNLCYKYYLKSHFLNQLIKLFSKGKQTFYK</sequence>
<dbReference type="EMBL" id="CP005077">
    <property type="protein sequence ID" value="AGM25197.1"/>
    <property type="molecule type" value="Genomic_DNA"/>
</dbReference>
<reference evidence="1 2" key="1">
    <citation type="journal article" date="2013" name="Genome Biol. Evol.">
        <title>Complete genomes of two dipteran-associated spiroplasmas provided insights into the origin, dynamics, and impacts of viral invasion in spiroplasma.</title>
        <authorList>
            <person name="Ku C."/>
            <person name="Lo W.S."/>
            <person name="Chen L.L."/>
            <person name="Kuo C.H."/>
        </authorList>
    </citation>
    <scope>NUCLEOTIDE SEQUENCE [LARGE SCALE GENOMIC DNA]</scope>
    <source>
        <strain evidence="1 2">DF-1</strain>
    </source>
</reference>
<dbReference type="AlphaFoldDB" id="R4U1K9"/>
<dbReference type="HOGENOM" id="CLU_2738007_0_0_14"/>